<dbReference type="HOGENOM" id="CLU_200973_0_0_10"/>
<evidence type="ECO:0000313" key="1">
    <source>
        <dbReference type="EMBL" id="EOS12345.1"/>
    </source>
</evidence>
<protein>
    <recommendedName>
        <fullName evidence="3">XRE family transcriptional regulator</fullName>
    </recommendedName>
</protein>
<sequence length="73" mass="8650">MKELTNVALWLRFDRELIDSVRRKLNIDIHVMCSELDMSASTYTKLEKGAMTKEEFRKLWLELGEVEIMGEEE</sequence>
<gene>
    <name evidence="1" type="ORF">C802_02158</name>
</gene>
<dbReference type="Proteomes" id="UP000014200">
    <property type="component" value="Unassembled WGS sequence"/>
</dbReference>
<dbReference type="AlphaFoldDB" id="R9I890"/>
<dbReference type="STRING" id="1235788.C802_02158"/>
<reference evidence="1 2" key="1">
    <citation type="submission" date="2013-04" db="EMBL/GenBank/DDBJ databases">
        <title>The Genome Sequence of Bacteroides massiliensis dnLKV3.</title>
        <authorList>
            <consortium name="The Broad Institute Genomics Platform"/>
            <consortium name="The Broad Institute Genome Sequencing Center for Infectious Disease"/>
            <person name="Earl A."/>
            <person name="Xavier R."/>
            <person name="Kuhn K."/>
            <person name="Stappenbeck T."/>
            <person name="Walker B."/>
            <person name="Young S."/>
            <person name="Zeng Q."/>
            <person name="Gargeya S."/>
            <person name="Fitzgerald M."/>
            <person name="Haas B."/>
            <person name="Abouelleil A."/>
            <person name="Allen A.W."/>
            <person name="Alvarado L."/>
            <person name="Arachchi H.M."/>
            <person name="Berlin A.M."/>
            <person name="Chapman S.B."/>
            <person name="Gainer-Dewar J."/>
            <person name="Goldberg J."/>
            <person name="Griggs A."/>
            <person name="Gujja S."/>
            <person name="Hansen M."/>
            <person name="Howarth C."/>
            <person name="Imamovic A."/>
            <person name="Ireland A."/>
            <person name="Larimer J."/>
            <person name="McCowan C."/>
            <person name="Murphy C."/>
            <person name="Pearson M."/>
            <person name="Poon T.W."/>
            <person name="Priest M."/>
            <person name="Roberts A."/>
            <person name="Saif S."/>
            <person name="Shea T."/>
            <person name="Sisk P."/>
            <person name="Sykes S."/>
            <person name="Wortman J."/>
            <person name="Nusbaum C."/>
            <person name="Birren B."/>
        </authorList>
    </citation>
    <scope>NUCLEOTIDE SEQUENCE [LARGE SCALE GENOMIC DNA]</scope>
    <source>
        <strain evidence="2">dnLKV3</strain>
    </source>
</reference>
<accession>R9I890</accession>
<dbReference type="EMBL" id="ASSP01000014">
    <property type="protein sequence ID" value="EOS12345.1"/>
    <property type="molecule type" value="Genomic_DNA"/>
</dbReference>
<keyword evidence="2" id="KW-1185">Reference proteome</keyword>
<name>R9I890_9BACT</name>
<organism evidence="1 2">
    <name type="scientific">Phocaeicola sartorii</name>
    <dbReference type="NCBI Taxonomy" id="671267"/>
    <lineage>
        <taxon>Bacteria</taxon>
        <taxon>Pseudomonadati</taxon>
        <taxon>Bacteroidota</taxon>
        <taxon>Bacteroidia</taxon>
        <taxon>Bacteroidales</taxon>
        <taxon>Bacteroidaceae</taxon>
        <taxon>Phocaeicola</taxon>
    </lineage>
</organism>
<dbReference type="RefSeq" id="WP_016276538.1">
    <property type="nucleotide sequence ID" value="NZ_CAJUNV010000013.1"/>
</dbReference>
<evidence type="ECO:0000313" key="2">
    <source>
        <dbReference type="Proteomes" id="UP000014200"/>
    </source>
</evidence>
<evidence type="ECO:0008006" key="3">
    <source>
        <dbReference type="Google" id="ProtNLM"/>
    </source>
</evidence>
<dbReference type="GeneID" id="82152667"/>
<dbReference type="PATRIC" id="fig|1235788.3.peg.2209"/>
<comment type="caution">
    <text evidence="1">The sequence shown here is derived from an EMBL/GenBank/DDBJ whole genome shotgun (WGS) entry which is preliminary data.</text>
</comment>
<proteinExistence type="predicted"/>